<dbReference type="SUPFAM" id="SSF53756">
    <property type="entry name" value="UDP-Glycosyltransferase/glycogen phosphorylase"/>
    <property type="match status" value="1"/>
</dbReference>
<dbReference type="PANTHER" id="PTHR45947:SF3">
    <property type="entry name" value="SULFOQUINOVOSYL TRANSFERASE SQD2"/>
    <property type="match status" value="1"/>
</dbReference>
<sequence>MKIAMIAEHANPLPAHRGEPACPASLHVCALSRQLAKLGHKVTVYARRSDPEQPEGRTRMARGVSVTYLDAGPASPLPADEHAEHTGAFGTALAAVLDEDAPDVLHAIGWTSGLAALHAQAHSEGDRSGTPIVQTFHSLNASEQRSGLSHHPERARMETILASRADHVLVNSTDQQGELARLGVPRHHVSVVPFGVDPDHFSMEGGTSAEHWTSRREERARLVSVTSLTEAGGADRLVESMTRLPEAELLIVSTAEDLDVALDENARRVELLAKEAGVDDRVHLVGPVERKELPRLLRSADVYVSAASYDPYGGAVLEAMACGLPVVATATGAIPGAVLHRTSGVLMRFGRPDEVARSVRAVLSTPTMSTAYGIAAVDRARSRFTWQRIAVETEIAYDRSRPQQEEDEGADGSETDGLLLSGATR</sequence>
<evidence type="ECO:0000259" key="5">
    <source>
        <dbReference type="Pfam" id="PF13439"/>
    </source>
</evidence>
<evidence type="ECO:0000259" key="4">
    <source>
        <dbReference type="Pfam" id="PF00534"/>
    </source>
</evidence>
<gene>
    <name evidence="6" type="ORF">Q8A49_13005</name>
</gene>
<accession>A0ABU7KQN8</accession>
<comment type="caution">
    <text evidence="6">The sequence shown here is derived from an EMBL/GenBank/DDBJ whole genome shotgun (WGS) entry which is preliminary data.</text>
</comment>
<evidence type="ECO:0000313" key="7">
    <source>
        <dbReference type="Proteomes" id="UP001348641"/>
    </source>
</evidence>
<feature type="region of interest" description="Disordered" evidence="3">
    <location>
        <begin position="397"/>
        <end position="425"/>
    </location>
</feature>
<dbReference type="Gene3D" id="3.40.50.2000">
    <property type="entry name" value="Glycogen Phosphorylase B"/>
    <property type="match status" value="2"/>
</dbReference>
<proteinExistence type="predicted"/>
<feature type="domain" description="Glycosyltransferase subfamily 4-like N-terminal" evidence="5">
    <location>
        <begin position="26"/>
        <end position="199"/>
    </location>
</feature>
<reference evidence="6 7" key="1">
    <citation type="submission" date="2023-07" db="EMBL/GenBank/DDBJ databases">
        <authorList>
            <person name="Girao M."/>
            <person name="Carvalho M.F."/>
        </authorList>
    </citation>
    <scope>NUCLEOTIDE SEQUENCE [LARGE SCALE GENOMIC DNA]</scope>
    <source>
        <strain evidence="6 7">66/93</strain>
    </source>
</reference>
<dbReference type="GO" id="GO:0016757">
    <property type="term" value="F:glycosyltransferase activity"/>
    <property type="evidence" value="ECO:0007669"/>
    <property type="project" value="UniProtKB-KW"/>
</dbReference>
<feature type="compositionally biased region" description="Acidic residues" evidence="3">
    <location>
        <begin position="405"/>
        <end position="414"/>
    </location>
</feature>
<dbReference type="Proteomes" id="UP001348641">
    <property type="component" value="Unassembled WGS sequence"/>
</dbReference>
<dbReference type="InterPro" id="IPR028098">
    <property type="entry name" value="Glyco_trans_4-like_N"/>
</dbReference>
<evidence type="ECO:0000256" key="1">
    <source>
        <dbReference type="ARBA" id="ARBA00022676"/>
    </source>
</evidence>
<evidence type="ECO:0000313" key="6">
    <source>
        <dbReference type="EMBL" id="MEE2051412.1"/>
    </source>
</evidence>
<dbReference type="RefSeq" id="WP_330158543.1">
    <property type="nucleotide sequence ID" value="NZ_BAAAJA010000019.1"/>
</dbReference>
<dbReference type="EC" id="2.4.-.-" evidence="6"/>
<keyword evidence="2 6" id="KW-0808">Transferase</keyword>
<dbReference type="Pfam" id="PF13439">
    <property type="entry name" value="Glyco_transf_4"/>
    <property type="match status" value="1"/>
</dbReference>
<name>A0ABU7KQN8_9ACTN</name>
<evidence type="ECO:0000256" key="3">
    <source>
        <dbReference type="SAM" id="MobiDB-lite"/>
    </source>
</evidence>
<dbReference type="InterPro" id="IPR050194">
    <property type="entry name" value="Glycosyltransferase_grp1"/>
</dbReference>
<evidence type="ECO:0000256" key="2">
    <source>
        <dbReference type="ARBA" id="ARBA00022679"/>
    </source>
</evidence>
<dbReference type="InterPro" id="IPR001296">
    <property type="entry name" value="Glyco_trans_1"/>
</dbReference>
<dbReference type="EMBL" id="JAUUCC010000029">
    <property type="protein sequence ID" value="MEE2051412.1"/>
    <property type="molecule type" value="Genomic_DNA"/>
</dbReference>
<keyword evidence="1 6" id="KW-0328">Glycosyltransferase</keyword>
<organism evidence="6 7">
    <name type="scientific">Nocardiopsis tropica</name>
    <dbReference type="NCBI Taxonomy" id="109330"/>
    <lineage>
        <taxon>Bacteria</taxon>
        <taxon>Bacillati</taxon>
        <taxon>Actinomycetota</taxon>
        <taxon>Actinomycetes</taxon>
        <taxon>Streptosporangiales</taxon>
        <taxon>Nocardiopsidaceae</taxon>
        <taxon>Nocardiopsis</taxon>
    </lineage>
</organism>
<feature type="domain" description="Glycosyl transferase family 1" evidence="4">
    <location>
        <begin position="216"/>
        <end position="373"/>
    </location>
</feature>
<dbReference type="PANTHER" id="PTHR45947">
    <property type="entry name" value="SULFOQUINOVOSYL TRANSFERASE SQD2"/>
    <property type="match status" value="1"/>
</dbReference>
<protein>
    <submittedName>
        <fullName evidence="6">Glycosyltransferase</fullName>
        <ecNumber evidence="6">2.4.-.-</ecNumber>
    </submittedName>
</protein>
<dbReference type="Pfam" id="PF00534">
    <property type="entry name" value="Glycos_transf_1"/>
    <property type="match status" value="1"/>
</dbReference>